<evidence type="ECO:0000256" key="6">
    <source>
        <dbReference type="PIRSR" id="PIRSR028774-1"/>
    </source>
</evidence>
<evidence type="ECO:0000259" key="8">
    <source>
        <dbReference type="Pfam" id="PF01728"/>
    </source>
</evidence>
<dbReference type="GO" id="GO:0006364">
    <property type="term" value="P:rRNA processing"/>
    <property type="evidence" value="ECO:0007669"/>
    <property type="project" value="UniProtKB-KW"/>
</dbReference>
<dbReference type="EC" id="2.1.1.186" evidence="11"/>
<dbReference type="GO" id="GO:0032259">
    <property type="term" value="P:methylation"/>
    <property type="evidence" value="ECO:0007669"/>
    <property type="project" value="UniProtKB-KW"/>
</dbReference>
<dbReference type="Pfam" id="PF01728">
    <property type="entry name" value="FtsJ"/>
    <property type="match status" value="1"/>
</dbReference>
<dbReference type="Pfam" id="PF21239">
    <property type="entry name" value="RLMM_N"/>
    <property type="match status" value="1"/>
</dbReference>
<evidence type="ECO:0000256" key="1">
    <source>
        <dbReference type="ARBA" id="ARBA00022490"/>
    </source>
</evidence>
<evidence type="ECO:0000256" key="3">
    <source>
        <dbReference type="ARBA" id="ARBA00022603"/>
    </source>
</evidence>
<feature type="domain" description="Ribosomal RNA large subunit methyltransferase M THUMP-like" evidence="10">
    <location>
        <begin position="85"/>
        <end position="162"/>
    </location>
</feature>
<dbReference type="InterPro" id="IPR048646">
    <property type="entry name" value="RlmM_THUMP-like"/>
</dbReference>
<feature type="active site" description="Proton acceptor" evidence="6">
    <location>
        <position position="304"/>
    </location>
</feature>
<accession>A0A840BE86</accession>
<dbReference type="PANTHER" id="PTHR37524:SF2">
    <property type="entry name" value="RIBOSOMAL RNA METHYLTRANSFERASE FTSJ DOMAIN-CONTAINING PROTEIN"/>
    <property type="match status" value="1"/>
</dbReference>
<feature type="binding site" evidence="7">
    <location>
        <position position="275"/>
    </location>
    <ligand>
        <name>S-adenosyl-L-methionine</name>
        <dbReference type="ChEBI" id="CHEBI:59789"/>
    </ligand>
</feature>
<dbReference type="GO" id="GO:0008168">
    <property type="term" value="F:methyltransferase activity"/>
    <property type="evidence" value="ECO:0007669"/>
    <property type="project" value="UniProtKB-KW"/>
</dbReference>
<organism evidence="11 12">
    <name type="scientific">Niveibacterium umoris</name>
    <dbReference type="NCBI Taxonomy" id="1193620"/>
    <lineage>
        <taxon>Bacteria</taxon>
        <taxon>Pseudomonadati</taxon>
        <taxon>Pseudomonadota</taxon>
        <taxon>Betaproteobacteria</taxon>
        <taxon>Rhodocyclales</taxon>
        <taxon>Rhodocyclaceae</taxon>
        <taxon>Niveibacterium</taxon>
    </lineage>
</organism>
<feature type="binding site" evidence="7">
    <location>
        <position position="259"/>
    </location>
    <ligand>
        <name>S-adenosyl-L-methionine</name>
        <dbReference type="ChEBI" id="CHEBI:59789"/>
    </ligand>
</feature>
<evidence type="ECO:0000256" key="5">
    <source>
        <dbReference type="ARBA" id="ARBA00022691"/>
    </source>
</evidence>
<feature type="binding site" evidence="7">
    <location>
        <position position="187"/>
    </location>
    <ligand>
        <name>S-adenosyl-L-methionine</name>
        <dbReference type="ChEBI" id="CHEBI:59789"/>
    </ligand>
</feature>
<feature type="binding site" evidence="7">
    <location>
        <begin position="220"/>
        <end position="223"/>
    </location>
    <ligand>
        <name>S-adenosyl-L-methionine</name>
        <dbReference type="ChEBI" id="CHEBI:59789"/>
    </ligand>
</feature>
<evidence type="ECO:0000256" key="7">
    <source>
        <dbReference type="PIRSR" id="PIRSR028774-2"/>
    </source>
</evidence>
<evidence type="ECO:0000256" key="4">
    <source>
        <dbReference type="ARBA" id="ARBA00022679"/>
    </source>
</evidence>
<gene>
    <name evidence="11" type="ORF">GGR36_001159</name>
</gene>
<keyword evidence="1" id="KW-0963">Cytoplasm</keyword>
<dbReference type="InterPro" id="IPR002877">
    <property type="entry name" value="RNA_MeTrfase_FtsJ_dom"/>
</dbReference>
<feature type="domain" description="Ribosomal RNA methyltransferase FtsJ" evidence="8">
    <location>
        <begin position="185"/>
        <end position="279"/>
    </location>
</feature>
<dbReference type="EMBL" id="JACIET010000001">
    <property type="protein sequence ID" value="MBB4011851.1"/>
    <property type="molecule type" value="Genomic_DNA"/>
</dbReference>
<dbReference type="NCBIfam" id="NF008734">
    <property type="entry name" value="PRK11760.1"/>
    <property type="match status" value="1"/>
</dbReference>
<evidence type="ECO:0000313" key="11">
    <source>
        <dbReference type="EMBL" id="MBB4011851.1"/>
    </source>
</evidence>
<dbReference type="SUPFAM" id="SSF53335">
    <property type="entry name" value="S-adenosyl-L-methionine-dependent methyltransferases"/>
    <property type="match status" value="1"/>
</dbReference>
<dbReference type="Proteomes" id="UP000561045">
    <property type="component" value="Unassembled WGS sequence"/>
</dbReference>
<evidence type="ECO:0000313" key="12">
    <source>
        <dbReference type="Proteomes" id="UP000561045"/>
    </source>
</evidence>
<evidence type="ECO:0000259" key="9">
    <source>
        <dbReference type="Pfam" id="PF18125"/>
    </source>
</evidence>
<keyword evidence="5 7" id="KW-0949">S-adenosyl-L-methionine</keyword>
<dbReference type="PIRSF" id="PIRSF028774">
    <property type="entry name" value="UCP028774"/>
    <property type="match status" value="1"/>
</dbReference>
<comment type="caution">
    <text evidence="11">The sequence shown here is derived from an EMBL/GenBank/DDBJ whole genome shotgun (WGS) entry which is preliminary data.</text>
</comment>
<feature type="binding site" evidence="7">
    <location>
        <position position="239"/>
    </location>
    <ligand>
        <name>S-adenosyl-L-methionine</name>
        <dbReference type="ChEBI" id="CHEBI:59789"/>
    </ligand>
</feature>
<protein>
    <submittedName>
        <fullName evidence="11">23S rRNA (Cytidine2498-2'-O)-methyltransferase</fullName>
        <ecNumber evidence="11">2.1.1.186</ecNumber>
    </submittedName>
</protein>
<dbReference type="Gene3D" id="3.30.2300.20">
    <property type="match status" value="1"/>
</dbReference>
<dbReference type="PANTHER" id="PTHR37524">
    <property type="entry name" value="RIBOSOMAL RNA LARGE SUBUNIT METHYLTRANSFERASE M"/>
    <property type="match status" value="1"/>
</dbReference>
<dbReference type="InterPro" id="IPR029063">
    <property type="entry name" value="SAM-dependent_MTases_sf"/>
</dbReference>
<dbReference type="AlphaFoldDB" id="A0A840BE86"/>
<dbReference type="InterPro" id="IPR040739">
    <property type="entry name" value="RlmM_FDX"/>
</dbReference>
<name>A0A840BE86_9RHOO</name>
<sequence length="356" mass="40206">MDFTSRALAYCRPGFEKDLAAEFATRSARSSVAGHALATPDSGFVLYEFDAPLDEAQRIISYDQLIFARQLVWVRETLEDLPEKDRLAPILAAINRIHGRFGRVWAETADTNEAKTLSSFLKRFMPHVERALNDSRRLIDKNDALNLHLFFIDSSRVFIGTSDPASASPWPMGIARLRMPREAPSRSTLKLAEAFFGLLSEDERNATLRAGLRAVDLGAAPGGWTWQFASRGLLVTAVDNGPMSEIVRATGLVEHVRADGFVWKPSKPVEWMVCDMVEQPSRVAQLVAEWVASGRCRRSMFNLKLPMKKRHDAIEQARNLIYKRMSVSGRDWTLRFKHLYHDREEVTGYLAALKQA</sequence>
<evidence type="ECO:0000256" key="2">
    <source>
        <dbReference type="ARBA" id="ARBA00022552"/>
    </source>
</evidence>
<keyword evidence="3 11" id="KW-0489">Methyltransferase</keyword>
<dbReference type="Gene3D" id="3.40.50.150">
    <property type="entry name" value="Vaccinia Virus protein VP39"/>
    <property type="match status" value="1"/>
</dbReference>
<dbReference type="InterPro" id="IPR011224">
    <property type="entry name" value="rRNA_MeTrfase_M"/>
</dbReference>
<feature type="domain" description="RlmM ferredoxin-like" evidence="9">
    <location>
        <begin position="7"/>
        <end position="71"/>
    </location>
</feature>
<reference evidence="11 12" key="1">
    <citation type="submission" date="2020-08" db="EMBL/GenBank/DDBJ databases">
        <title>Genomic Encyclopedia of Type Strains, Phase IV (KMG-IV): sequencing the most valuable type-strain genomes for metagenomic binning, comparative biology and taxonomic classification.</title>
        <authorList>
            <person name="Goeker M."/>
        </authorList>
    </citation>
    <scope>NUCLEOTIDE SEQUENCE [LARGE SCALE GENOMIC DNA]</scope>
    <source>
        <strain evidence="11 12">DSM 106739</strain>
    </source>
</reference>
<dbReference type="Gene3D" id="3.30.70.2810">
    <property type="match status" value="1"/>
</dbReference>
<dbReference type="Pfam" id="PF18125">
    <property type="entry name" value="RlmM_FDX"/>
    <property type="match status" value="1"/>
</dbReference>
<keyword evidence="2" id="KW-0698">rRNA processing</keyword>
<keyword evidence="4 11" id="KW-0808">Transferase</keyword>
<evidence type="ECO:0000259" key="10">
    <source>
        <dbReference type="Pfam" id="PF21239"/>
    </source>
</evidence>
<keyword evidence="12" id="KW-1185">Reference proteome</keyword>
<proteinExistence type="predicted"/>
<dbReference type="RefSeq" id="WP_183632847.1">
    <property type="nucleotide sequence ID" value="NZ_BAABLE010000011.1"/>
</dbReference>